<dbReference type="InterPro" id="IPR028082">
    <property type="entry name" value="Peripla_BP_I"/>
</dbReference>
<dbReference type="FunCoup" id="A0A1X7VPL5">
    <property type="interactions" value="108"/>
</dbReference>
<organism evidence="13">
    <name type="scientific">Amphimedon queenslandica</name>
    <name type="common">Sponge</name>
    <dbReference type="NCBI Taxonomy" id="400682"/>
    <lineage>
        <taxon>Eukaryota</taxon>
        <taxon>Metazoa</taxon>
        <taxon>Porifera</taxon>
        <taxon>Demospongiae</taxon>
        <taxon>Heteroscleromorpha</taxon>
        <taxon>Haplosclerida</taxon>
        <taxon>Niphatidae</taxon>
        <taxon>Amphimedon</taxon>
    </lineage>
</organism>
<dbReference type="Gene3D" id="3.40.50.2300">
    <property type="match status" value="2"/>
</dbReference>
<evidence type="ECO:0000256" key="5">
    <source>
        <dbReference type="ARBA" id="ARBA00023136"/>
    </source>
</evidence>
<dbReference type="PROSITE" id="PS50259">
    <property type="entry name" value="G_PROTEIN_RECEP_F3_4"/>
    <property type="match status" value="1"/>
</dbReference>
<protein>
    <recommendedName>
        <fullName evidence="12">G-protein coupled receptors family 3 profile domain-containing protein</fullName>
    </recommendedName>
</protein>
<keyword evidence="5 10" id="KW-0472">Membrane</keyword>
<evidence type="ECO:0000256" key="8">
    <source>
        <dbReference type="ARBA" id="ARBA00023224"/>
    </source>
</evidence>
<dbReference type="PANTHER" id="PTHR10519:SF20">
    <property type="entry name" value="G-PROTEIN COUPLED RECEPTOR 156-RELATED"/>
    <property type="match status" value="1"/>
</dbReference>
<dbReference type="InterPro" id="IPR017978">
    <property type="entry name" value="GPCR_3_C"/>
</dbReference>
<dbReference type="OrthoDB" id="2150267at2759"/>
<name>A0A1X7VPL5_AMPQE</name>
<feature type="transmembrane region" description="Helical" evidence="10">
    <location>
        <begin position="693"/>
        <end position="715"/>
    </location>
</feature>
<evidence type="ECO:0000256" key="2">
    <source>
        <dbReference type="ARBA" id="ARBA00022692"/>
    </source>
</evidence>
<comment type="subcellular location">
    <subcellularLocation>
        <location evidence="1">Membrane</location>
        <topology evidence="1">Multi-pass membrane protein</topology>
    </subcellularLocation>
</comment>
<reference evidence="13" key="1">
    <citation type="submission" date="2017-05" db="UniProtKB">
        <authorList>
            <consortium name="EnsemblMetazoa"/>
        </authorList>
    </citation>
    <scope>IDENTIFICATION</scope>
</reference>
<keyword evidence="4" id="KW-0297">G-protein coupled receptor</keyword>
<keyword evidence="8" id="KW-0807">Transducer</keyword>
<evidence type="ECO:0000256" key="11">
    <source>
        <dbReference type="SAM" id="SignalP"/>
    </source>
</evidence>
<evidence type="ECO:0000256" key="7">
    <source>
        <dbReference type="ARBA" id="ARBA00023180"/>
    </source>
</evidence>
<feature type="transmembrane region" description="Helical" evidence="10">
    <location>
        <begin position="510"/>
        <end position="531"/>
    </location>
</feature>
<evidence type="ECO:0000256" key="6">
    <source>
        <dbReference type="ARBA" id="ARBA00023170"/>
    </source>
</evidence>
<keyword evidence="7" id="KW-0325">Glycoprotein</keyword>
<evidence type="ECO:0000313" key="13">
    <source>
        <dbReference type="EnsemblMetazoa" id="Aqu2.1.41785_001"/>
    </source>
</evidence>
<keyword evidence="3 10" id="KW-1133">Transmembrane helix</keyword>
<dbReference type="GO" id="GO:0007214">
    <property type="term" value="P:gamma-aminobutyric acid signaling pathway"/>
    <property type="evidence" value="ECO:0007669"/>
    <property type="project" value="TreeGrafter"/>
</dbReference>
<dbReference type="PRINTS" id="PR01176">
    <property type="entry name" value="GABABRECEPTR"/>
</dbReference>
<dbReference type="Pfam" id="PF00003">
    <property type="entry name" value="7tm_3"/>
    <property type="match status" value="1"/>
</dbReference>
<dbReference type="eggNOG" id="KOG1055">
    <property type="taxonomic scope" value="Eukaryota"/>
</dbReference>
<proteinExistence type="predicted"/>
<feature type="chain" id="PRO_5012530448" description="G-protein coupled receptors family 3 profile domain-containing protein" evidence="11">
    <location>
        <begin position="18"/>
        <end position="830"/>
    </location>
</feature>
<feature type="transmembrane region" description="Helical" evidence="10">
    <location>
        <begin position="471"/>
        <end position="498"/>
    </location>
</feature>
<dbReference type="GO" id="GO:0038039">
    <property type="term" value="C:G protein-coupled receptor heterodimeric complex"/>
    <property type="evidence" value="ECO:0007669"/>
    <property type="project" value="TreeGrafter"/>
</dbReference>
<keyword evidence="9" id="KW-0175">Coiled coil</keyword>
<accession>A0A1X7VPL5</accession>
<keyword evidence="2 10" id="KW-0812">Transmembrane</keyword>
<sequence>MNTCLLFLLAFIITNDAHNCSRQPDELQFLFMASNGSLYNSFGSLLGVDIALEKINSNSSLLANFTLRYSNAADSQCRRTPSISAFLSQRIAPCSNFLAVIGSGCSVATDPVAEIGPFWGLSHVSFSSSSVHLRDRDRFRNYFQIYASENNYIPAIASLITYYGWSRVVIITERVSLFTETEETLFKLLAAKSVAATRIDFESDEDPADIPNLFPESGRIFFLNMWEPKARQVICEAYKKGYTDRRRYAWILYGWYNNEWWNIPSHSTPNNTFTCTSDQLYSVLNGALTIQQYPININVTKTAIGNLSYNEFYELYNSRLANHSSYPEYRYILSSYVAHMAYDATWTLALALDRTAKRIAGGQGPGPECSGTLTPLDEWNNTITATSCLIRYELGRTSFEGLTGNVSFDDDGIRCKSPARIYQIKNNEQLLVARWFQDEFIYLNNQSTSTLFPDGVPPDGTPIRIVSTFHLSLVVIFYAISFAGLVFCVVCLIFTFYFRNKKLIKLISPNLNYFIIAGTSMVFLSIFVRIFPFDTSNEKTFKKTRLLFCYISLYLDFIGYTIAFGTILSKMWRIYYIFYNPSPNKKILTDWHLIGLILLITAGMVAILIIGSAVPQTRLKLSLESDREHSNKFDERGVPLDYYVYHCFTTASFVWLIFPYIYLGMLQIIALILAIQTRKVCIKILNDSKEVAVIIYITSIVLVELVIVSFALSNFNNIHEVLYDAGLLIVAFTILLVIFAPKMYHLYKDPKGENCDTSQSMSSIEFGRSGAFTVVSDKERIDQLQKKVLELQSQLDGKTVLNGERKSVTFIETSMVASFTEANIDFSKES</sequence>
<dbReference type="PANTHER" id="PTHR10519">
    <property type="entry name" value="GABA-B RECEPTOR"/>
    <property type="match status" value="1"/>
</dbReference>
<dbReference type="CDD" id="cd15047">
    <property type="entry name" value="7tmC_GABA-B-like"/>
    <property type="match status" value="1"/>
</dbReference>
<dbReference type="PRINTS" id="PR00248">
    <property type="entry name" value="GPCRMGR"/>
</dbReference>
<dbReference type="SUPFAM" id="SSF53822">
    <property type="entry name" value="Periplasmic binding protein-like I"/>
    <property type="match status" value="1"/>
</dbReference>
<dbReference type="InParanoid" id="A0A1X7VPL5"/>
<feature type="transmembrane region" description="Helical" evidence="10">
    <location>
        <begin position="551"/>
        <end position="572"/>
    </location>
</feature>
<dbReference type="GO" id="GO:0004965">
    <property type="term" value="F:G protein-coupled GABA receptor activity"/>
    <property type="evidence" value="ECO:0007669"/>
    <property type="project" value="InterPro"/>
</dbReference>
<feature type="coiled-coil region" evidence="9">
    <location>
        <begin position="774"/>
        <end position="801"/>
    </location>
</feature>
<evidence type="ECO:0000256" key="9">
    <source>
        <dbReference type="SAM" id="Coils"/>
    </source>
</evidence>
<dbReference type="InterPro" id="IPR001828">
    <property type="entry name" value="ANF_lig-bd_rcpt"/>
</dbReference>
<evidence type="ECO:0000256" key="10">
    <source>
        <dbReference type="SAM" id="Phobius"/>
    </source>
</evidence>
<dbReference type="AlphaFoldDB" id="A0A1X7VPL5"/>
<evidence type="ECO:0000256" key="3">
    <source>
        <dbReference type="ARBA" id="ARBA00022989"/>
    </source>
</evidence>
<feature type="transmembrane region" description="Helical" evidence="10">
    <location>
        <begin position="593"/>
        <end position="614"/>
    </location>
</feature>
<evidence type="ECO:0000256" key="1">
    <source>
        <dbReference type="ARBA" id="ARBA00004141"/>
    </source>
</evidence>
<keyword evidence="11" id="KW-0732">Signal</keyword>
<feature type="transmembrane region" description="Helical" evidence="10">
    <location>
        <begin position="721"/>
        <end position="741"/>
    </location>
</feature>
<feature type="domain" description="G-protein coupled receptors family 3 profile" evidence="12">
    <location>
        <begin position="549"/>
        <end position="751"/>
    </location>
</feature>
<dbReference type="InterPro" id="IPR002455">
    <property type="entry name" value="GPCR3_GABA-B"/>
</dbReference>
<feature type="signal peptide" evidence="11">
    <location>
        <begin position="1"/>
        <end position="17"/>
    </location>
</feature>
<dbReference type="EnsemblMetazoa" id="Aqu2.1.41785_001">
    <property type="protein sequence ID" value="Aqu2.1.41785_001"/>
    <property type="gene ID" value="Aqu2.1.41785"/>
</dbReference>
<evidence type="ECO:0000256" key="4">
    <source>
        <dbReference type="ARBA" id="ARBA00023040"/>
    </source>
</evidence>
<keyword evidence="6" id="KW-0675">Receptor</keyword>
<dbReference type="CDD" id="cd06366">
    <property type="entry name" value="PBP1_GABAb_receptor"/>
    <property type="match status" value="1"/>
</dbReference>
<dbReference type="InterPro" id="IPR000337">
    <property type="entry name" value="GPCR_3"/>
</dbReference>
<evidence type="ECO:0000259" key="12">
    <source>
        <dbReference type="PROSITE" id="PS50259"/>
    </source>
</evidence>
<feature type="transmembrane region" description="Helical" evidence="10">
    <location>
        <begin position="643"/>
        <end position="673"/>
    </location>
</feature>
<dbReference type="Pfam" id="PF01094">
    <property type="entry name" value="ANF_receptor"/>
    <property type="match status" value="1"/>
</dbReference>